<comment type="cofactor">
    <cofactor evidence="1 4">
        <name>pyridoxal 5'-phosphate</name>
        <dbReference type="ChEBI" id="CHEBI:597326"/>
    </cofactor>
</comment>
<dbReference type="GO" id="GO:0030170">
    <property type="term" value="F:pyridoxal phosphate binding"/>
    <property type="evidence" value="ECO:0007669"/>
    <property type="project" value="InterPro"/>
</dbReference>
<dbReference type="GO" id="GO:0005737">
    <property type="term" value="C:cytoplasm"/>
    <property type="evidence" value="ECO:0007669"/>
    <property type="project" value="TreeGrafter"/>
</dbReference>
<dbReference type="PIRSF" id="PIRSF001434">
    <property type="entry name" value="CGS"/>
    <property type="match status" value="1"/>
</dbReference>
<organism evidence="5 6">
    <name type="scientific">Eimeria maxima</name>
    <name type="common">Coccidian parasite</name>
    <dbReference type="NCBI Taxonomy" id="5804"/>
    <lineage>
        <taxon>Eukaryota</taxon>
        <taxon>Sar</taxon>
        <taxon>Alveolata</taxon>
        <taxon>Apicomplexa</taxon>
        <taxon>Conoidasida</taxon>
        <taxon>Coccidia</taxon>
        <taxon>Eucoccidiorida</taxon>
        <taxon>Eimeriorina</taxon>
        <taxon>Eimeriidae</taxon>
        <taxon>Eimeria</taxon>
    </lineage>
</organism>
<dbReference type="PROSITE" id="PS00868">
    <property type="entry name" value="CYS_MET_METAB_PP"/>
    <property type="match status" value="1"/>
</dbReference>
<proteinExistence type="inferred from homology"/>
<keyword evidence="5" id="KW-0456">Lyase</keyword>
<dbReference type="Gene3D" id="3.90.1150.10">
    <property type="entry name" value="Aspartate Aminotransferase, domain 1"/>
    <property type="match status" value="1"/>
</dbReference>
<evidence type="ECO:0000313" key="5">
    <source>
        <dbReference type="EMBL" id="CDJ56891.1"/>
    </source>
</evidence>
<keyword evidence="2 3" id="KW-0663">Pyridoxal phosphate</keyword>
<accession>U6LYQ6</accession>
<dbReference type="InterPro" id="IPR054542">
    <property type="entry name" value="Cys_met_metab_PP"/>
</dbReference>
<dbReference type="GeneID" id="25336622"/>
<dbReference type="AlphaFoldDB" id="U6LYQ6"/>
<dbReference type="Proteomes" id="UP000030763">
    <property type="component" value="Unassembled WGS sequence"/>
</dbReference>
<evidence type="ECO:0000256" key="4">
    <source>
        <dbReference type="RuleBase" id="RU362118"/>
    </source>
</evidence>
<dbReference type="CDD" id="cd00614">
    <property type="entry name" value="CGS_like"/>
    <property type="match status" value="1"/>
</dbReference>
<name>U6LYQ6_EIMMA</name>
<dbReference type="SUPFAM" id="SSF53383">
    <property type="entry name" value="PLP-dependent transferases"/>
    <property type="match status" value="1"/>
</dbReference>
<evidence type="ECO:0000256" key="3">
    <source>
        <dbReference type="PIRSR" id="PIRSR001434-2"/>
    </source>
</evidence>
<reference evidence="5" key="1">
    <citation type="submission" date="2013-10" db="EMBL/GenBank/DDBJ databases">
        <title>Genomic analysis of the causative agents of coccidiosis in chickens.</title>
        <authorList>
            <person name="Reid A.J."/>
            <person name="Blake D."/>
            <person name="Billington K."/>
            <person name="Browne H."/>
            <person name="Dunn M."/>
            <person name="Hung S."/>
            <person name="Kawahara F."/>
            <person name="Miranda-Saavedra D."/>
            <person name="Mourier T."/>
            <person name="Nagra H."/>
            <person name="Otto T.D."/>
            <person name="Rawlings N."/>
            <person name="Sanchez A."/>
            <person name="Sanders M."/>
            <person name="Subramaniam C."/>
            <person name="Tay Y."/>
            <person name="Dear P."/>
            <person name="Doerig C."/>
            <person name="Gruber A."/>
            <person name="Parkinson J."/>
            <person name="Shirley M."/>
            <person name="Wan K.L."/>
            <person name="Berriman M."/>
            <person name="Tomley F."/>
            <person name="Pain A."/>
        </authorList>
    </citation>
    <scope>NUCLEOTIDE SEQUENCE [LARGE SCALE GENOMIC DNA]</scope>
    <source>
        <strain evidence="5">Weybridge</strain>
    </source>
</reference>
<protein>
    <submittedName>
        <fullName evidence="5">Cystathionine beta-lyase, putative</fullName>
    </submittedName>
</protein>
<reference evidence="5" key="2">
    <citation type="submission" date="2013-10" db="EMBL/GenBank/DDBJ databases">
        <authorList>
            <person name="Aslett M."/>
        </authorList>
    </citation>
    <scope>NUCLEOTIDE SEQUENCE [LARGE SCALE GENOMIC DNA]</scope>
    <source>
        <strain evidence="5">Weybridge</strain>
    </source>
</reference>
<dbReference type="VEuPathDB" id="ToxoDB:EMWEY_00026360"/>
<gene>
    <name evidence="5" type="ORF">EMWEY_00026360</name>
</gene>
<evidence type="ECO:0000313" key="6">
    <source>
        <dbReference type="Proteomes" id="UP000030763"/>
    </source>
</evidence>
<dbReference type="OrthoDB" id="3512640at2759"/>
<dbReference type="RefSeq" id="XP_013333541.1">
    <property type="nucleotide sequence ID" value="XM_013478087.1"/>
</dbReference>
<comment type="similarity">
    <text evidence="4">Belongs to the trans-sulfuration enzymes family.</text>
</comment>
<dbReference type="InterPro" id="IPR015424">
    <property type="entry name" value="PyrdxlP-dep_Trfase"/>
</dbReference>
<feature type="modified residue" description="N6-(pyridoxal phosphate)lysine" evidence="3">
    <location>
        <position position="251"/>
    </location>
</feature>
<dbReference type="OMA" id="CTFALMT"/>
<dbReference type="PANTHER" id="PTHR11808:SF80">
    <property type="entry name" value="CYSTATHIONINE GAMMA-LYASE"/>
    <property type="match status" value="1"/>
</dbReference>
<dbReference type="InterPro" id="IPR000277">
    <property type="entry name" value="Cys/Met-Metab_PyrdxlP-dep_enz"/>
</dbReference>
<keyword evidence="6" id="KW-1185">Reference proteome</keyword>
<sequence>MDSSLSLPSSHSEDQMTNYVHAGVSPDPLTGAISKPIYQSTTYVQESVEQYLQKGYSYSRQGNPTVRALEQRMKTVERGADAACFSSGMAATITVLTAYLSAGDHCIMPICLYGGTFRAANEYVSRFGVEFDFVDFRDPSQVEKAFKDNTKMVLAETPANPTLHLTDLEAIDMIIAKKELERLRNKQKTENATPSTDAAPVSDDELLKTISGGNREKERSILFVVDSTFATPHVLHPFEYGADIILHSTTKYFDGHNITTGGAAISRFLKYHDKIAYTRNICGSIMDPQTAFYTLNSSMTLPLRVQRQSDTAKIIAQFLEKHPKVERVLYPGLDSHPQRELAKKYHRNDVNGAVVGFDVKGGIEAGKRLMNTIGKPFSLCENLGSAQSLITCPAVFTHAQLTEKQRLAIGVTDGYIRLSVGLESPQDLLEALDKALTDLL</sequence>
<evidence type="ECO:0000256" key="1">
    <source>
        <dbReference type="ARBA" id="ARBA00001933"/>
    </source>
</evidence>
<dbReference type="GO" id="GO:0016846">
    <property type="term" value="F:carbon-sulfur lyase activity"/>
    <property type="evidence" value="ECO:0007669"/>
    <property type="project" value="TreeGrafter"/>
</dbReference>
<dbReference type="Gene3D" id="3.40.640.10">
    <property type="entry name" value="Type I PLP-dependent aspartate aminotransferase-like (Major domain)"/>
    <property type="match status" value="1"/>
</dbReference>
<dbReference type="InterPro" id="IPR015421">
    <property type="entry name" value="PyrdxlP-dep_Trfase_major"/>
</dbReference>
<evidence type="ECO:0000256" key="2">
    <source>
        <dbReference type="ARBA" id="ARBA00022898"/>
    </source>
</evidence>
<dbReference type="Pfam" id="PF01053">
    <property type="entry name" value="Cys_Met_Meta_PP"/>
    <property type="match status" value="2"/>
</dbReference>
<dbReference type="EMBL" id="HG719161">
    <property type="protein sequence ID" value="CDJ56891.1"/>
    <property type="molecule type" value="Genomic_DNA"/>
</dbReference>
<dbReference type="GO" id="GO:0019346">
    <property type="term" value="P:transsulfuration"/>
    <property type="evidence" value="ECO:0007669"/>
    <property type="project" value="InterPro"/>
</dbReference>
<dbReference type="InterPro" id="IPR015422">
    <property type="entry name" value="PyrdxlP-dep_Trfase_small"/>
</dbReference>
<dbReference type="PANTHER" id="PTHR11808">
    <property type="entry name" value="TRANS-SULFURATION ENZYME FAMILY MEMBER"/>
    <property type="match status" value="1"/>
</dbReference>